<comment type="caution">
    <text evidence="2">The sequence shown here is derived from an EMBL/GenBank/DDBJ whole genome shotgun (WGS) entry which is preliminary data.</text>
</comment>
<dbReference type="EMBL" id="JAVDWN010000001">
    <property type="protein sequence ID" value="MDR7162627.1"/>
    <property type="molecule type" value="Genomic_DNA"/>
</dbReference>
<dbReference type="Pfam" id="PF00378">
    <property type="entry name" value="ECH_1"/>
    <property type="match status" value="1"/>
</dbReference>
<proteinExistence type="inferred from homology"/>
<evidence type="ECO:0000313" key="3">
    <source>
        <dbReference type="Proteomes" id="UP001262032"/>
    </source>
</evidence>
<dbReference type="PANTHER" id="PTHR43459">
    <property type="entry name" value="ENOYL-COA HYDRATASE"/>
    <property type="match status" value="1"/>
</dbReference>
<sequence length="269" mass="28538">MISLSINNAVAEVVLNAPHKLNSLNEQALADLTQAYDDAAAAASRGEVRALLLRGEGRAFCAGRDIQNVTPESDDAAAYLGGLVEPLLKKMAAFPAPTFAAAHGACLGVGLGLLLATDVVYVAENAKFGSPFAKLGATLDSGGHWYFTERLGMHRTLDLIYTADLISGAEAVAQGMFSRAMPAEELLETTRGIVGRVASGATGAFVASKELVAHIRDQRLGLWQSMQEENAEQARLCTTDDYAEGFRAFQEKREPKFTGGKLPLPAADL</sequence>
<dbReference type="InterPro" id="IPR029045">
    <property type="entry name" value="ClpP/crotonase-like_dom_sf"/>
</dbReference>
<dbReference type="Gene3D" id="3.90.226.10">
    <property type="entry name" value="2-enoyl-CoA Hydratase, Chain A, domain 1"/>
    <property type="match status" value="1"/>
</dbReference>
<dbReference type="PANTHER" id="PTHR43459:SF1">
    <property type="entry name" value="EG:BACN32G11.4 PROTEIN"/>
    <property type="match status" value="1"/>
</dbReference>
<name>A0AAW8N5Z5_PSEOX</name>
<comment type="similarity">
    <text evidence="1">Belongs to the enoyl-CoA hydratase/isomerase family.</text>
</comment>
<reference evidence="2" key="1">
    <citation type="submission" date="2023-07" db="EMBL/GenBank/DDBJ databases">
        <title>Sorghum-associated microbial communities from plants grown in Nebraska, USA.</title>
        <authorList>
            <person name="Schachtman D."/>
        </authorList>
    </citation>
    <scope>NUCLEOTIDE SEQUENCE</scope>
    <source>
        <strain evidence="2">BE261</strain>
    </source>
</reference>
<dbReference type="SUPFAM" id="SSF52096">
    <property type="entry name" value="ClpP/crotonase"/>
    <property type="match status" value="1"/>
</dbReference>
<dbReference type="GO" id="GO:0003824">
    <property type="term" value="F:catalytic activity"/>
    <property type="evidence" value="ECO:0007669"/>
    <property type="project" value="UniProtKB-ARBA"/>
</dbReference>
<evidence type="ECO:0000313" key="2">
    <source>
        <dbReference type="EMBL" id="MDR7162627.1"/>
    </source>
</evidence>
<organism evidence="2 3">
    <name type="scientific">Pseudarthrobacter oxydans</name>
    <name type="common">Arthrobacter oxydans</name>
    <dbReference type="NCBI Taxonomy" id="1671"/>
    <lineage>
        <taxon>Bacteria</taxon>
        <taxon>Bacillati</taxon>
        <taxon>Actinomycetota</taxon>
        <taxon>Actinomycetes</taxon>
        <taxon>Micrococcales</taxon>
        <taxon>Micrococcaceae</taxon>
        <taxon>Pseudarthrobacter</taxon>
    </lineage>
</organism>
<protein>
    <submittedName>
        <fullName evidence="2">Enoyl-CoA hydratase/carnithine racemase</fullName>
    </submittedName>
</protein>
<dbReference type="Gene3D" id="1.10.12.10">
    <property type="entry name" value="Lyase 2-enoyl-coa Hydratase, Chain A, domain 2"/>
    <property type="match status" value="1"/>
</dbReference>
<accession>A0AAW8N5Z5</accession>
<dbReference type="AlphaFoldDB" id="A0AAW8N5Z5"/>
<dbReference type="InterPro" id="IPR014748">
    <property type="entry name" value="Enoyl-CoA_hydra_C"/>
</dbReference>
<dbReference type="CDD" id="cd06558">
    <property type="entry name" value="crotonase-like"/>
    <property type="match status" value="1"/>
</dbReference>
<dbReference type="Proteomes" id="UP001262032">
    <property type="component" value="Unassembled WGS sequence"/>
</dbReference>
<dbReference type="RefSeq" id="WP_310108588.1">
    <property type="nucleotide sequence ID" value="NZ_JAVDTN010000001.1"/>
</dbReference>
<dbReference type="GeneID" id="97420754"/>
<evidence type="ECO:0000256" key="1">
    <source>
        <dbReference type="ARBA" id="ARBA00005254"/>
    </source>
</evidence>
<gene>
    <name evidence="2" type="ORF">J2X12_000628</name>
</gene>
<dbReference type="InterPro" id="IPR001753">
    <property type="entry name" value="Enoyl-CoA_hydra/iso"/>
</dbReference>